<sequence>MVIMLPLSIVKFTGCLMDPTNLTSFIPAFNEFQKIRPLTKIAALKDGQFLYIFIWILLIFISTVQFLGIIIAIGIHRKLIQRKEFEPYPEDEIEELERIWSDLEIRDEIEPGVAILEYLDVDENLATSLFFIL</sequence>
<keyword evidence="1" id="KW-0812">Transmembrane</keyword>
<accession>A0A914DWL5</accession>
<keyword evidence="1" id="KW-1133">Transmembrane helix</keyword>
<feature type="transmembrane region" description="Helical" evidence="1">
    <location>
        <begin position="49"/>
        <end position="75"/>
    </location>
</feature>
<evidence type="ECO:0000313" key="3">
    <source>
        <dbReference type="WBParaSite" id="ACRNAN_scaffold4169.g28314.t1"/>
    </source>
</evidence>
<organism evidence="2 3">
    <name type="scientific">Acrobeloides nanus</name>
    <dbReference type="NCBI Taxonomy" id="290746"/>
    <lineage>
        <taxon>Eukaryota</taxon>
        <taxon>Metazoa</taxon>
        <taxon>Ecdysozoa</taxon>
        <taxon>Nematoda</taxon>
        <taxon>Chromadorea</taxon>
        <taxon>Rhabditida</taxon>
        <taxon>Tylenchina</taxon>
        <taxon>Cephalobomorpha</taxon>
        <taxon>Cephaloboidea</taxon>
        <taxon>Cephalobidae</taxon>
        <taxon>Acrobeloides</taxon>
    </lineage>
</organism>
<name>A0A914DWL5_9BILA</name>
<dbReference type="WBParaSite" id="ACRNAN_scaffold4169.g28314.t1">
    <property type="protein sequence ID" value="ACRNAN_scaffold4169.g28314.t1"/>
    <property type="gene ID" value="ACRNAN_scaffold4169.g28314"/>
</dbReference>
<protein>
    <submittedName>
        <fullName evidence="3">Uncharacterized protein</fullName>
    </submittedName>
</protein>
<evidence type="ECO:0000256" key="1">
    <source>
        <dbReference type="SAM" id="Phobius"/>
    </source>
</evidence>
<dbReference type="Proteomes" id="UP000887540">
    <property type="component" value="Unplaced"/>
</dbReference>
<reference evidence="3" key="1">
    <citation type="submission" date="2022-11" db="UniProtKB">
        <authorList>
            <consortium name="WormBaseParasite"/>
        </authorList>
    </citation>
    <scope>IDENTIFICATION</scope>
</reference>
<dbReference type="AlphaFoldDB" id="A0A914DWL5"/>
<proteinExistence type="predicted"/>
<keyword evidence="1" id="KW-0472">Membrane</keyword>
<evidence type="ECO:0000313" key="2">
    <source>
        <dbReference type="Proteomes" id="UP000887540"/>
    </source>
</evidence>
<keyword evidence="2" id="KW-1185">Reference proteome</keyword>